<dbReference type="AlphaFoldDB" id="A0A383EKF2"/>
<dbReference type="InterPro" id="IPR043129">
    <property type="entry name" value="ATPase_NBD"/>
</dbReference>
<organism evidence="1">
    <name type="scientific">marine metagenome</name>
    <dbReference type="NCBI Taxonomy" id="408172"/>
    <lineage>
        <taxon>unclassified sequences</taxon>
        <taxon>metagenomes</taxon>
        <taxon>ecological metagenomes</taxon>
    </lineage>
</organism>
<dbReference type="GO" id="GO:0009254">
    <property type="term" value="P:peptidoglycan turnover"/>
    <property type="evidence" value="ECO:0007669"/>
    <property type="project" value="InterPro"/>
</dbReference>
<dbReference type="EMBL" id="UINC01226729">
    <property type="protein sequence ID" value="SVE57336.1"/>
    <property type="molecule type" value="Genomic_DNA"/>
</dbReference>
<protein>
    <recommendedName>
        <fullName evidence="2">Anhydro-N-acetylmuramic acid kinase</fullName>
    </recommendedName>
</protein>
<dbReference type="GO" id="GO:0006040">
    <property type="term" value="P:amino sugar metabolic process"/>
    <property type="evidence" value="ECO:0007669"/>
    <property type="project" value="InterPro"/>
</dbReference>
<gene>
    <name evidence="1" type="ORF">METZ01_LOCUS510190</name>
</gene>
<dbReference type="PANTHER" id="PTHR30605:SF0">
    <property type="entry name" value="ANHYDRO-N-ACETYLMURAMIC ACID KINASE"/>
    <property type="match status" value="1"/>
</dbReference>
<dbReference type="InterPro" id="IPR005338">
    <property type="entry name" value="Anhydro_N_Ac-Mur_kinase"/>
</dbReference>
<accession>A0A383EKF2</accession>
<dbReference type="SUPFAM" id="SSF53067">
    <property type="entry name" value="Actin-like ATPase domain"/>
    <property type="match status" value="1"/>
</dbReference>
<sequence length="230" mass="25704">EFARISKQFLKGRHFDLISSHGQTIAHSDGKSTLQIGNPEKLNMIFKVPVIYNFRQADIKAGGNGAPIVPFLDWLLFKDQRRETITLNLGGMANVSFIPESGKRDEVIGFDTGPGMSLIDECCNKYYGKTYDDNGMHAIEGSVNKAVLDDLMNFEFVRKTPPKSTGKHEFGPKLLLKLHHKYPEISPNDLMRTFCIFTAKSIADNLDKFLNFISSNKRLIISGGGVNHPV</sequence>
<dbReference type="PANTHER" id="PTHR30605">
    <property type="entry name" value="ANHYDRO-N-ACETYLMURAMIC ACID KINASE"/>
    <property type="match status" value="1"/>
</dbReference>
<dbReference type="GO" id="GO:0005524">
    <property type="term" value="F:ATP binding"/>
    <property type="evidence" value="ECO:0007669"/>
    <property type="project" value="InterPro"/>
</dbReference>
<feature type="non-terminal residue" evidence="1">
    <location>
        <position position="230"/>
    </location>
</feature>
<dbReference type="Pfam" id="PF03702">
    <property type="entry name" value="AnmK"/>
    <property type="match status" value="1"/>
</dbReference>
<feature type="non-terminal residue" evidence="1">
    <location>
        <position position="1"/>
    </location>
</feature>
<reference evidence="1" key="1">
    <citation type="submission" date="2018-05" db="EMBL/GenBank/DDBJ databases">
        <authorList>
            <person name="Lanie J.A."/>
            <person name="Ng W.-L."/>
            <person name="Kazmierczak K.M."/>
            <person name="Andrzejewski T.M."/>
            <person name="Davidsen T.M."/>
            <person name="Wayne K.J."/>
            <person name="Tettelin H."/>
            <person name="Glass J.I."/>
            <person name="Rusch D."/>
            <person name="Podicherti R."/>
            <person name="Tsui H.-C.T."/>
            <person name="Winkler M.E."/>
        </authorList>
    </citation>
    <scope>NUCLEOTIDE SEQUENCE</scope>
</reference>
<dbReference type="Gene3D" id="3.30.420.40">
    <property type="match status" value="1"/>
</dbReference>
<evidence type="ECO:0008006" key="2">
    <source>
        <dbReference type="Google" id="ProtNLM"/>
    </source>
</evidence>
<evidence type="ECO:0000313" key="1">
    <source>
        <dbReference type="EMBL" id="SVE57336.1"/>
    </source>
</evidence>
<dbReference type="GO" id="GO:0016773">
    <property type="term" value="F:phosphotransferase activity, alcohol group as acceptor"/>
    <property type="evidence" value="ECO:0007669"/>
    <property type="project" value="InterPro"/>
</dbReference>
<name>A0A383EKF2_9ZZZZ</name>
<proteinExistence type="predicted"/>